<organism evidence="5 6">
    <name type="scientific">Ricinus communis</name>
    <name type="common">Castor bean</name>
    <dbReference type="NCBI Taxonomy" id="3988"/>
    <lineage>
        <taxon>Eukaryota</taxon>
        <taxon>Viridiplantae</taxon>
        <taxon>Streptophyta</taxon>
        <taxon>Embryophyta</taxon>
        <taxon>Tracheophyta</taxon>
        <taxon>Spermatophyta</taxon>
        <taxon>Magnoliopsida</taxon>
        <taxon>eudicotyledons</taxon>
        <taxon>Gunneridae</taxon>
        <taxon>Pentapetalae</taxon>
        <taxon>rosids</taxon>
        <taxon>fabids</taxon>
        <taxon>Malpighiales</taxon>
        <taxon>Euphorbiaceae</taxon>
        <taxon>Acalyphoideae</taxon>
        <taxon>Acalypheae</taxon>
        <taxon>Ricinus</taxon>
    </lineage>
</organism>
<dbReference type="PROSITE" id="PS50137">
    <property type="entry name" value="DS_RBD"/>
    <property type="match status" value="1"/>
</dbReference>
<evidence type="ECO:0000256" key="1">
    <source>
        <dbReference type="ARBA" id="ARBA00022737"/>
    </source>
</evidence>
<dbReference type="GO" id="GO:0003723">
    <property type="term" value="F:RNA binding"/>
    <property type="evidence" value="ECO:0007669"/>
    <property type="project" value="UniProtKB-UniRule"/>
</dbReference>
<protein>
    <recommendedName>
        <fullName evidence="4">DRBM domain-containing protein</fullName>
    </recommendedName>
</protein>
<dbReference type="InParanoid" id="B9RQ31"/>
<dbReference type="Gene3D" id="3.30.160.20">
    <property type="match status" value="1"/>
</dbReference>
<dbReference type="EMBL" id="EQ973800">
    <property type="protein sequence ID" value="EEF46519.1"/>
    <property type="molecule type" value="Genomic_DNA"/>
</dbReference>
<dbReference type="Proteomes" id="UP000008311">
    <property type="component" value="Unassembled WGS sequence"/>
</dbReference>
<evidence type="ECO:0000313" key="5">
    <source>
        <dbReference type="EMBL" id="EEF46519.1"/>
    </source>
</evidence>
<evidence type="ECO:0000259" key="4">
    <source>
        <dbReference type="PROSITE" id="PS50137"/>
    </source>
</evidence>
<reference evidence="6" key="1">
    <citation type="journal article" date="2010" name="Nat. Biotechnol.">
        <title>Draft genome sequence of the oilseed species Ricinus communis.</title>
        <authorList>
            <person name="Chan A.P."/>
            <person name="Crabtree J."/>
            <person name="Zhao Q."/>
            <person name="Lorenzi H."/>
            <person name="Orvis J."/>
            <person name="Puiu D."/>
            <person name="Melake-Berhan A."/>
            <person name="Jones K.M."/>
            <person name="Redman J."/>
            <person name="Chen G."/>
            <person name="Cahoon E.B."/>
            <person name="Gedil M."/>
            <person name="Stanke M."/>
            <person name="Haas B.J."/>
            <person name="Wortman J.R."/>
            <person name="Fraser-Liggett C.M."/>
            <person name="Ravel J."/>
            <person name="Rabinowicz P.D."/>
        </authorList>
    </citation>
    <scope>NUCLEOTIDE SEQUENCE [LARGE SCALE GENOMIC DNA]</scope>
    <source>
        <strain evidence="6">cv. Hale</strain>
    </source>
</reference>
<keyword evidence="1" id="KW-0677">Repeat</keyword>
<evidence type="ECO:0000256" key="2">
    <source>
        <dbReference type="ARBA" id="ARBA00022884"/>
    </source>
</evidence>
<dbReference type="AlphaFoldDB" id="B9RQ31"/>
<accession>B9RQ31</accession>
<proteinExistence type="predicted"/>
<sequence>MKDGPDHTPSFKSNVIVNGLSFDSHFPSSSSKLSQNEAAKLLSSTSLLHLQMCNVSTKASWRTLLTGKILNCHFTRAQLRDHLMLFASRLQSQEYHRTRVFLFWIRTTYLPSEMFAMSKRSTQYFSATMLTNESLKSDMQQNVKHGDESLLSSIIIHEEYSAESNEVVNLEETIAASLKIGPEDSMLSHSSVSYMQRICETAPTLFKEGSMSSDIATMESDSHLLSSNTNMGKPEAPESYLLCERVRMYPSYPNIDFPKGITVLPITDNIWVAVNLEFPNEQGH</sequence>
<keyword evidence="2 3" id="KW-0694">RNA-binding</keyword>
<evidence type="ECO:0000256" key="3">
    <source>
        <dbReference type="PROSITE-ProRule" id="PRU00266"/>
    </source>
</evidence>
<dbReference type="PANTHER" id="PTHR46031:SF31">
    <property type="entry name" value="DOUBLE-STRANDED RNA-BINDING PROTEIN 1-LIKE"/>
    <property type="match status" value="1"/>
</dbReference>
<feature type="domain" description="DRBM" evidence="4">
    <location>
        <begin position="1"/>
        <end position="40"/>
    </location>
</feature>
<name>B9RQ31_RICCO</name>
<dbReference type="SUPFAM" id="SSF54768">
    <property type="entry name" value="dsRNA-binding domain-like"/>
    <property type="match status" value="1"/>
</dbReference>
<dbReference type="InterPro" id="IPR014720">
    <property type="entry name" value="dsRBD_dom"/>
</dbReference>
<dbReference type="OrthoDB" id="5274873at2759"/>
<keyword evidence="6" id="KW-1185">Reference proteome</keyword>
<dbReference type="PANTHER" id="PTHR46031">
    <property type="match status" value="1"/>
</dbReference>
<evidence type="ECO:0000313" key="6">
    <source>
        <dbReference type="Proteomes" id="UP000008311"/>
    </source>
</evidence>
<gene>
    <name evidence="5" type="ORF">RCOM_0952710</name>
</gene>